<dbReference type="SUPFAM" id="SSF50475">
    <property type="entry name" value="FMN-binding split barrel"/>
    <property type="match status" value="1"/>
</dbReference>
<gene>
    <name evidence="3" type="ordered locus">Mfla_1580</name>
</gene>
<evidence type="ECO:0000259" key="2">
    <source>
        <dbReference type="Pfam" id="PF20766"/>
    </source>
</evidence>
<dbReference type="STRING" id="265072.Mfla_1580"/>
<organism evidence="3 4">
    <name type="scientific">Methylobacillus flagellatus (strain ATCC 51484 / DSM 6875 / VKM B-1610 / KT)</name>
    <dbReference type="NCBI Taxonomy" id="265072"/>
    <lineage>
        <taxon>Bacteria</taxon>
        <taxon>Pseudomonadati</taxon>
        <taxon>Pseudomonadota</taxon>
        <taxon>Betaproteobacteria</taxon>
        <taxon>Nitrosomonadales</taxon>
        <taxon>Methylophilaceae</taxon>
        <taxon>Methylobacillus</taxon>
    </lineage>
</organism>
<dbReference type="InterPro" id="IPR012349">
    <property type="entry name" value="Split_barrel_FMN-bd"/>
</dbReference>
<dbReference type="HOGENOM" id="CLU_110565_1_0_4"/>
<feature type="domain" description="DUF447" evidence="1">
    <location>
        <begin position="3"/>
        <end position="118"/>
    </location>
</feature>
<dbReference type="eggNOG" id="COG2457">
    <property type="taxonomic scope" value="Bacteria"/>
</dbReference>
<accession>Q1H0Y9</accession>
<evidence type="ECO:0000259" key="1">
    <source>
        <dbReference type="Pfam" id="PF04289"/>
    </source>
</evidence>
<dbReference type="Gene3D" id="2.30.110.10">
    <property type="entry name" value="Electron Transport, Fmn-binding Protein, Chain A"/>
    <property type="match status" value="1"/>
</dbReference>
<protein>
    <submittedName>
        <fullName evidence="3">Protein involved in biosynthesis of tetrahydromethanopterin, Orf19</fullName>
    </submittedName>
</protein>
<dbReference type="OrthoDB" id="2112021at2"/>
<dbReference type="RefSeq" id="WP_011479802.1">
    <property type="nucleotide sequence ID" value="NC_007947.1"/>
</dbReference>
<dbReference type="Gene3D" id="1.20.58.290">
    <property type="entry name" value="Hypothetical membrane protein ta0354_69_121"/>
    <property type="match status" value="1"/>
</dbReference>
<evidence type="ECO:0000313" key="3">
    <source>
        <dbReference type="EMBL" id="ABE49848.1"/>
    </source>
</evidence>
<sequence length="191" mass="21388">MIYESILTSLSCKGEAHIAPFGVREHNGLVLIAPFRPSVTLDNLLSTRQAVLNFTDDVRPFAGGVTGRHDWPLTNACKINGVVLASALTHQELELVEVKDDQTRPELYCRIVHEEIHAAFRGFNRAQAAVIELAVLVSRLHMLPIEKIETEINYLRIAVEKTAGERELEAWQWLIDKVENHKAAMTGDNQA</sequence>
<keyword evidence="4" id="KW-1185">Reference proteome</keyword>
<dbReference type="EMBL" id="CP000284">
    <property type="protein sequence ID" value="ABE49848.1"/>
    <property type="molecule type" value="Genomic_DNA"/>
</dbReference>
<dbReference type="AlphaFoldDB" id="Q1H0Y9"/>
<dbReference type="InterPro" id="IPR007386">
    <property type="entry name" value="DUF447_N"/>
</dbReference>
<dbReference type="InterPro" id="IPR049288">
    <property type="entry name" value="DUF447_C"/>
</dbReference>
<dbReference type="Pfam" id="PF20766">
    <property type="entry name" value="DUF447_C"/>
    <property type="match status" value="1"/>
</dbReference>
<dbReference type="Proteomes" id="UP000002440">
    <property type="component" value="Chromosome"/>
</dbReference>
<proteinExistence type="predicted"/>
<dbReference type="KEGG" id="mfa:Mfla_1580"/>
<name>Q1H0Y9_METFK</name>
<feature type="domain" description="DUF447" evidence="2">
    <location>
        <begin position="124"/>
        <end position="175"/>
    </location>
</feature>
<reference evidence="3 4" key="1">
    <citation type="submission" date="2006-03" db="EMBL/GenBank/DDBJ databases">
        <title>Complete sequence of Methylobacillus flagellatus KT.</title>
        <authorList>
            <consortium name="US DOE Joint Genome Institute"/>
            <person name="Copeland A."/>
            <person name="Lucas S."/>
            <person name="Lapidus A."/>
            <person name="Barry K."/>
            <person name="Detter J.C."/>
            <person name="Glavina del Rio T."/>
            <person name="Hammon N."/>
            <person name="Israni S."/>
            <person name="Dalin E."/>
            <person name="Tice H."/>
            <person name="Pitluck S."/>
            <person name="Brettin T."/>
            <person name="Bruce D."/>
            <person name="Han C."/>
            <person name="Tapia R."/>
            <person name="Saunders E."/>
            <person name="Gilna P."/>
            <person name="Schmutz J."/>
            <person name="Larimer F."/>
            <person name="Land M."/>
            <person name="Kyrpides N."/>
            <person name="Anderson I."/>
            <person name="Richardson P."/>
        </authorList>
    </citation>
    <scope>NUCLEOTIDE SEQUENCE [LARGE SCALE GENOMIC DNA]</scope>
    <source>
        <strain evidence="4">KT / ATCC 51484 / DSM 6875</strain>
    </source>
</reference>
<dbReference type="Pfam" id="PF04289">
    <property type="entry name" value="DUF447_N"/>
    <property type="match status" value="1"/>
</dbReference>
<evidence type="ECO:0000313" key="4">
    <source>
        <dbReference type="Proteomes" id="UP000002440"/>
    </source>
</evidence>